<dbReference type="EMBL" id="BMDJ01000001">
    <property type="protein sequence ID" value="GGI22731.1"/>
    <property type="molecule type" value="Genomic_DNA"/>
</dbReference>
<accession>A0ABQ2BC65</accession>
<dbReference type="PANTHER" id="PTHR43852:SF2">
    <property type="entry name" value="PROTEIN ADENYLYLTRANSFERASE MNTA"/>
    <property type="match status" value="1"/>
</dbReference>
<dbReference type="InterPro" id="IPR052930">
    <property type="entry name" value="TA_antitoxin_MntA"/>
</dbReference>
<proteinExistence type="predicted"/>
<name>A0ABQ2BC65_9SPHI</name>
<organism evidence="2 3">
    <name type="scientific">Pedobacter mendelii</name>
    <dbReference type="NCBI Taxonomy" id="1908240"/>
    <lineage>
        <taxon>Bacteria</taxon>
        <taxon>Pseudomonadati</taxon>
        <taxon>Bacteroidota</taxon>
        <taxon>Sphingobacteriia</taxon>
        <taxon>Sphingobacteriales</taxon>
        <taxon>Sphingobacteriaceae</taxon>
        <taxon>Pedobacter</taxon>
    </lineage>
</organism>
<comment type="caution">
    <text evidence="2">The sequence shown here is derived from an EMBL/GenBank/DDBJ whole genome shotgun (WGS) entry which is preliminary data.</text>
</comment>
<evidence type="ECO:0000259" key="1">
    <source>
        <dbReference type="Pfam" id="PF18765"/>
    </source>
</evidence>
<dbReference type="RefSeq" id="WP_188411591.1">
    <property type="nucleotide sequence ID" value="NZ_BMDJ01000001.1"/>
</dbReference>
<dbReference type="InterPro" id="IPR041633">
    <property type="entry name" value="Polbeta"/>
</dbReference>
<dbReference type="PANTHER" id="PTHR43852">
    <property type="entry name" value="NUCLEOTIDYLTRANSFERASE"/>
    <property type="match status" value="1"/>
</dbReference>
<dbReference type="Proteomes" id="UP000645390">
    <property type="component" value="Unassembled WGS sequence"/>
</dbReference>
<dbReference type="CDD" id="cd05403">
    <property type="entry name" value="NT_KNTase_like"/>
    <property type="match status" value="1"/>
</dbReference>
<dbReference type="Pfam" id="PF18765">
    <property type="entry name" value="Polbeta"/>
    <property type="match status" value="1"/>
</dbReference>
<dbReference type="InterPro" id="IPR043519">
    <property type="entry name" value="NT_sf"/>
</dbReference>
<gene>
    <name evidence="2" type="ORF">GCM10008119_04110</name>
</gene>
<dbReference type="Gene3D" id="3.30.460.10">
    <property type="entry name" value="Beta Polymerase, domain 2"/>
    <property type="match status" value="1"/>
</dbReference>
<protein>
    <submittedName>
        <fullName evidence="2">Nucleotidyltransferase</fullName>
    </submittedName>
</protein>
<dbReference type="SUPFAM" id="SSF81301">
    <property type="entry name" value="Nucleotidyltransferase"/>
    <property type="match status" value="1"/>
</dbReference>
<reference evidence="3" key="1">
    <citation type="journal article" date="2019" name="Int. J. Syst. Evol. Microbiol.">
        <title>The Global Catalogue of Microorganisms (GCM) 10K type strain sequencing project: providing services to taxonomists for standard genome sequencing and annotation.</title>
        <authorList>
            <consortium name="The Broad Institute Genomics Platform"/>
            <consortium name="The Broad Institute Genome Sequencing Center for Infectious Disease"/>
            <person name="Wu L."/>
            <person name="Ma J."/>
        </authorList>
    </citation>
    <scope>NUCLEOTIDE SEQUENCE [LARGE SCALE GENOMIC DNA]</scope>
    <source>
        <strain evidence="3">CCM 8939</strain>
    </source>
</reference>
<keyword evidence="3" id="KW-1185">Reference proteome</keyword>
<evidence type="ECO:0000313" key="2">
    <source>
        <dbReference type="EMBL" id="GGI22731.1"/>
    </source>
</evidence>
<evidence type="ECO:0000313" key="3">
    <source>
        <dbReference type="Proteomes" id="UP000645390"/>
    </source>
</evidence>
<feature type="domain" description="Polymerase beta nucleotidyltransferase" evidence="1">
    <location>
        <begin position="12"/>
        <end position="101"/>
    </location>
</feature>
<sequence>MVHPSLQKYMPQIITLLKKHKVTSAYLFGSAVSDRFNEESDVDFLVNFQENLDPLEKGGLFWDLQDALRERLGREVDILSERALKNTYFIQEVNETRVKIYG</sequence>